<dbReference type="Proteomes" id="UP000307201">
    <property type="component" value="Unassembled WGS sequence"/>
</dbReference>
<evidence type="ECO:0000313" key="4">
    <source>
        <dbReference type="Proteomes" id="UP000307201"/>
    </source>
</evidence>
<comment type="caution">
    <text evidence="3">The sequence shown here is derived from an EMBL/GenBank/DDBJ whole genome shotgun (WGS) entry which is preliminary data.</text>
</comment>
<gene>
    <name evidence="3" type="ORF">FEZ48_02095</name>
</gene>
<feature type="domain" description="Peptidoglycan binding-like" evidence="1">
    <location>
        <begin position="250"/>
        <end position="305"/>
    </location>
</feature>
<dbReference type="SUPFAM" id="SSF55166">
    <property type="entry name" value="Hedgehog/DD-peptidase"/>
    <property type="match status" value="1"/>
</dbReference>
<dbReference type="Gene3D" id="3.30.1380.10">
    <property type="match status" value="1"/>
</dbReference>
<dbReference type="OrthoDB" id="2156809at2"/>
<dbReference type="InterPro" id="IPR036365">
    <property type="entry name" value="PGBD-like_sf"/>
</dbReference>
<accession>A0A5R9C7Q2</accession>
<name>A0A5R9C7Q2_9LACT</name>
<dbReference type="AlphaFoldDB" id="A0A5R9C7Q2"/>
<dbReference type="Pfam" id="PF01471">
    <property type="entry name" value="PG_binding_1"/>
    <property type="match status" value="1"/>
</dbReference>
<dbReference type="Pfam" id="PF13539">
    <property type="entry name" value="Peptidase_M15_4"/>
    <property type="match status" value="1"/>
</dbReference>
<evidence type="ECO:0000259" key="2">
    <source>
        <dbReference type="Pfam" id="PF13539"/>
    </source>
</evidence>
<feature type="domain" description="Peptidase M15C" evidence="2">
    <location>
        <begin position="73"/>
        <end position="142"/>
    </location>
</feature>
<dbReference type="InterPro" id="IPR009045">
    <property type="entry name" value="Zn_M74/Hedgehog-like"/>
</dbReference>
<dbReference type="PANTHER" id="PTHR34385">
    <property type="entry name" value="D-ALANYL-D-ALANINE CARBOXYPEPTIDASE"/>
    <property type="match status" value="1"/>
</dbReference>
<evidence type="ECO:0000313" key="3">
    <source>
        <dbReference type="EMBL" id="TLQ09254.1"/>
    </source>
</evidence>
<dbReference type="InterPro" id="IPR039561">
    <property type="entry name" value="Peptidase_M15C"/>
</dbReference>
<dbReference type="InterPro" id="IPR052179">
    <property type="entry name" value="DD-CPase-like"/>
</dbReference>
<dbReference type="CDD" id="cd14845">
    <property type="entry name" value="L-Ala-D-Glu_peptidase_like"/>
    <property type="match status" value="1"/>
</dbReference>
<dbReference type="RefSeq" id="WP_138470789.1">
    <property type="nucleotide sequence ID" value="NZ_VBTE01000003.1"/>
</dbReference>
<sequence>MARVTLEKLLERSVKNMGKVDSVVKESTLEMIKRAYDKGINVQISAGMRTYAEQDALYAKGRTAPGNIVTKARAGHSNHNFGLAVDYFLVSHDGNVGHWDITRDMNANDVADWLEVANIAKSLGFEWGGDWKSFVDYPHLQMVGGLSTAQLRAGKRPNLVSKVKNPIKVVTKPTHKKVSGPVADYQKWLNKNYSVDLDVDNIYGPLTNKAAIKAYQVEMNKQYGAHLKVDGIYGHDSRNTTLNVKRGARGNITRIIQGLLICKGYDVKGFDGIFGAGLEAAVKRFQKANGLYVDGIVGVNTFVALLK</sequence>
<dbReference type="InterPro" id="IPR002477">
    <property type="entry name" value="Peptidoglycan-bd-like"/>
</dbReference>
<proteinExistence type="predicted"/>
<protein>
    <submittedName>
        <fullName evidence="3">Peptidase M15</fullName>
    </submittedName>
</protein>
<reference evidence="3 4" key="1">
    <citation type="submission" date="2019-05" db="EMBL/GenBank/DDBJ databases">
        <title>The metagenome of a microbial culture collection derived from dairy environment covers the genomic content of the human microbiome.</title>
        <authorList>
            <person name="Roder T."/>
            <person name="Wuthrich D."/>
            <person name="Sattari Z."/>
            <person name="Von Ah U."/>
            <person name="Bar C."/>
            <person name="Ronchi F."/>
            <person name="Macpherson A.J."/>
            <person name="Ganal-Vonarburg S.C."/>
            <person name="Bruggmann R."/>
            <person name="Vergeres G."/>
        </authorList>
    </citation>
    <scope>NUCLEOTIDE SEQUENCE [LARGE SCALE GENOMIC DNA]</scope>
    <source>
        <strain evidence="3 4">FAM 24235</strain>
    </source>
</reference>
<dbReference type="SUPFAM" id="SSF47090">
    <property type="entry name" value="PGBD-like"/>
    <property type="match status" value="1"/>
</dbReference>
<dbReference type="GO" id="GO:0008233">
    <property type="term" value="F:peptidase activity"/>
    <property type="evidence" value="ECO:0007669"/>
    <property type="project" value="InterPro"/>
</dbReference>
<dbReference type="InterPro" id="IPR036366">
    <property type="entry name" value="PGBDSf"/>
</dbReference>
<evidence type="ECO:0000259" key="1">
    <source>
        <dbReference type="Pfam" id="PF01471"/>
    </source>
</evidence>
<dbReference type="EMBL" id="VBTE01000003">
    <property type="protein sequence ID" value="TLQ09254.1"/>
    <property type="molecule type" value="Genomic_DNA"/>
</dbReference>
<dbReference type="Gene3D" id="1.10.101.10">
    <property type="entry name" value="PGBD-like superfamily/PGBD"/>
    <property type="match status" value="2"/>
</dbReference>
<organism evidence="3 4">
    <name type="scientific">Marinilactibacillus psychrotolerans</name>
    <dbReference type="NCBI Taxonomy" id="191770"/>
    <lineage>
        <taxon>Bacteria</taxon>
        <taxon>Bacillati</taxon>
        <taxon>Bacillota</taxon>
        <taxon>Bacilli</taxon>
        <taxon>Lactobacillales</taxon>
        <taxon>Carnobacteriaceae</taxon>
        <taxon>Marinilactibacillus</taxon>
    </lineage>
</organism>
<dbReference type="PANTHER" id="PTHR34385:SF1">
    <property type="entry name" value="PEPTIDOGLYCAN L-ALANYL-D-GLUTAMATE ENDOPEPTIDASE CWLK"/>
    <property type="match status" value="1"/>
</dbReference>